<organism evidence="1 2">
    <name type="scientific">Thelephora ganbajun</name>
    <name type="common">Ganba fungus</name>
    <dbReference type="NCBI Taxonomy" id="370292"/>
    <lineage>
        <taxon>Eukaryota</taxon>
        <taxon>Fungi</taxon>
        <taxon>Dikarya</taxon>
        <taxon>Basidiomycota</taxon>
        <taxon>Agaricomycotina</taxon>
        <taxon>Agaricomycetes</taxon>
        <taxon>Thelephorales</taxon>
        <taxon>Thelephoraceae</taxon>
        <taxon>Thelephora</taxon>
    </lineage>
</organism>
<comment type="caution">
    <text evidence="1">The sequence shown here is derived from an EMBL/GenBank/DDBJ whole genome shotgun (WGS) entry which is preliminary data.</text>
</comment>
<name>A0ACB6ZV94_THEGA</name>
<evidence type="ECO:0000313" key="2">
    <source>
        <dbReference type="Proteomes" id="UP000886501"/>
    </source>
</evidence>
<dbReference type="EMBL" id="MU117964">
    <property type="protein sequence ID" value="KAF9653364.1"/>
    <property type="molecule type" value="Genomic_DNA"/>
</dbReference>
<gene>
    <name evidence="1" type="ORF">BDM02DRAFT_1897929</name>
</gene>
<keyword evidence="2" id="KW-1185">Reference proteome</keyword>
<dbReference type="Proteomes" id="UP000886501">
    <property type="component" value="Unassembled WGS sequence"/>
</dbReference>
<protein>
    <submittedName>
        <fullName evidence="1">Uncharacterized protein</fullName>
    </submittedName>
</protein>
<reference evidence="1" key="1">
    <citation type="submission" date="2019-10" db="EMBL/GenBank/DDBJ databases">
        <authorList>
            <consortium name="DOE Joint Genome Institute"/>
            <person name="Kuo A."/>
            <person name="Miyauchi S."/>
            <person name="Kiss E."/>
            <person name="Drula E."/>
            <person name="Kohler A."/>
            <person name="Sanchez-Garcia M."/>
            <person name="Andreopoulos B."/>
            <person name="Barry K.W."/>
            <person name="Bonito G."/>
            <person name="Buee M."/>
            <person name="Carver A."/>
            <person name="Chen C."/>
            <person name="Cichocki N."/>
            <person name="Clum A."/>
            <person name="Culley D."/>
            <person name="Crous P.W."/>
            <person name="Fauchery L."/>
            <person name="Girlanda M."/>
            <person name="Hayes R."/>
            <person name="Keri Z."/>
            <person name="Labutti K."/>
            <person name="Lipzen A."/>
            <person name="Lombard V."/>
            <person name="Magnuson J."/>
            <person name="Maillard F."/>
            <person name="Morin E."/>
            <person name="Murat C."/>
            <person name="Nolan M."/>
            <person name="Ohm R."/>
            <person name="Pangilinan J."/>
            <person name="Pereira M."/>
            <person name="Perotto S."/>
            <person name="Peter M."/>
            <person name="Riley R."/>
            <person name="Sitrit Y."/>
            <person name="Stielow B."/>
            <person name="Szollosi G."/>
            <person name="Zifcakova L."/>
            <person name="Stursova M."/>
            <person name="Spatafora J.W."/>
            <person name="Tedersoo L."/>
            <person name="Vaario L.-M."/>
            <person name="Yamada A."/>
            <person name="Yan M."/>
            <person name="Wang P."/>
            <person name="Xu J."/>
            <person name="Bruns T."/>
            <person name="Baldrian P."/>
            <person name="Vilgalys R."/>
            <person name="Henrissat B."/>
            <person name="Grigoriev I.V."/>
            <person name="Hibbett D."/>
            <person name="Nagy L.G."/>
            <person name="Martin F.M."/>
        </authorList>
    </citation>
    <scope>NUCLEOTIDE SEQUENCE</scope>
    <source>
        <strain evidence="1">P2</strain>
    </source>
</reference>
<sequence length="134" mass="15501">MIPLHTHPSLRRNPDSQPDVNESVTSTTVGVTARKPPSMQSTAKARVCKWSRRIMVTTESLWLKKIRRNKFKTFMYIFLPSVFIFLLAFSLAPPRGFSDSNNLMFYMGGMMHPEMMFTSGVIPKRIHSRRDCEF</sequence>
<reference evidence="1" key="2">
    <citation type="journal article" date="2020" name="Nat. Commun.">
        <title>Large-scale genome sequencing of mycorrhizal fungi provides insights into the early evolution of symbiotic traits.</title>
        <authorList>
            <person name="Miyauchi S."/>
            <person name="Kiss E."/>
            <person name="Kuo A."/>
            <person name="Drula E."/>
            <person name="Kohler A."/>
            <person name="Sanchez-Garcia M."/>
            <person name="Morin E."/>
            <person name="Andreopoulos B."/>
            <person name="Barry K.W."/>
            <person name="Bonito G."/>
            <person name="Buee M."/>
            <person name="Carver A."/>
            <person name="Chen C."/>
            <person name="Cichocki N."/>
            <person name="Clum A."/>
            <person name="Culley D."/>
            <person name="Crous P.W."/>
            <person name="Fauchery L."/>
            <person name="Girlanda M."/>
            <person name="Hayes R.D."/>
            <person name="Keri Z."/>
            <person name="LaButti K."/>
            <person name="Lipzen A."/>
            <person name="Lombard V."/>
            <person name="Magnuson J."/>
            <person name="Maillard F."/>
            <person name="Murat C."/>
            <person name="Nolan M."/>
            <person name="Ohm R.A."/>
            <person name="Pangilinan J."/>
            <person name="Pereira M.F."/>
            <person name="Perotto S."/>
            <person name="Peter M."/>
            <person name="Pfister S."/>
            <person name="Riley R."/>
            <person name="Sitrit Y."/>
            <person name="Stielow J.B."/>
            <person name="Szollosi G."/>
            <person name="Zifcakova L."/>
            <person name="Stursova M."/>
            <person name="Spatafora J.W."/>
            <person name="Tedersoo L."/>
            <person name="Vaario L.M."/>
            <person name="Yamada A."/>
            <person name="Yan M."/>
            <person name="Wang P."/>
            <person name="Xu J."/>
            <person name="Bruns T."/>
            <person name="Baldrian P."/>
            <person name="Vilgalys R."/>
            <person name="Dunand C."/>
            <person name="Henrissat B."/>
            <person name="Grigoriev I.V."/>
            <person name="Hibbett D."/>
            <person name="Nagy L.G."/>
            <person name="Martin F.M."/>
        </authorList>
    </citation>
    <scope>NUCLEOTIDE SEQUENCE</scope>
    <source>
        <strain evidence="1">P2</strain>
    </source>
</reference>
<accession>A0ACB6ZV94</accession>
<proteinExistence type="predicted"/>
<evidence type="ECO:0000313" key="1">
    <source>
        <dbReference type="EMBL" id="KAF9653364.1"/>
    </source>
</evidence>